<dbReference type="GeneID" id="1463397"/>
<evidence type="ECO:0000313" key="1">
    <source>
        <dbReference type="EMBL" id="AAP85691.1"/>
    </source>
</evidence>
<accession>Q7T9W1</accession>
<organism evidence="1 3">
    <name type="scientific">Adoxophyes orana granulovirus</name>
    <name type="common">AoGV</name>
    <dbReference type="NCBI Taxonomy" id="170617"/>
    <lineage>
        <taxon>Viruses</taxon>
        <taxon>Viruses incertae sedis</taxon>
        <taxon>Naldaviricetes</taxon>
        <taxon>Lefavirales</taxon>
        <taxon>Baculoviridae</taxon>
        <taxon>Betabaculovirus</taxon>
        <taxon>Betabaculovirus adoranae</taxon>
    </lineage>
</organism>
<evidence type="ECO:0000313" key="2">
    <source>
        <dbReference type="EMBL" id="AJA91693.1"/>
    </source>
</evidence>
<reference evidence="1 3" key="1">
    <citation type="journal article" date="2003" name="Virology">
        <title>The complete sequence of the Adoxophyes orana granulovirus genome.</title>
        <authorList>
            <person name="Wormleaton S."/>
            <person name="Kuzio J."/>
            <person name="Winstanley D."/>
        </authorList>
    </citation>
    <scope>NUCLEOTIDE SEQUENCE [LARGE SCALE GENOMIC DNA]</scope>
</reference>
<dbReference type="KEGG" id="vg:1463397"/>
<proteinExistence type="predicted"/>
<dbReference type="EMBL" id="KM226332">
    <property type="protein sequence ID" value="AJA91693.1"/>
    <property type="molecule type" value="Genomic_DNA"/>
</dbReference>
<dbReference type="EMBL" id="AF547984">
    <property type="protein sequence ID" value="AAP85691.1"/>
    <property type="molecule type" value="Genomic_DNA"/>
</dbReference>
<dbReference type="Proteomes" id="UP000202129">
    <property type="component" value="Segment"/>
</dbReference>
<evidence type="ECO:0000313" key="3">
    <source>
        <dbReference type="Proteomes" id="UP000202129"/>
    </source>
</evidence>
<protein>
    <submittedName>
        <fullName evidence="2">ADOR53</fullName>
    </submittedName>
    <submittedName>
        <fullName evidence="1">ORF_54</fullName>
    </submittedName>
</protein>
<reference evidence="2" key="2">
    <citation type="journal article" date="2015" name="J. Gen. Virol.">
        <title>Isolation of an Adoxophyes orana granulovirus (AdorGV) occlusion body morphology mutant: biological activity, genome sequence and relationship to other isolates of AdorGV.</title>
        <authorList>
            <person name="Nakai M."/>
            <person name="Harrison R.L."/>
            <person name="Uchida H."/>
            <person name="Ukuda R."/>
            <person name="Hikihara S."/>
            <person name="Ishii K."/>
            <person name="Kunimi Y."/>
        </authorList>
    </citation>
    <scope>NUCLEOTIDE SEQUENCE</scope>
    <source>
        <strain evidence="2">Miyazaki</strain>
    </source>
</reference>
<keyword evidence="3" id="KW-1185">Reference proteome</keyword>
<organismHost>
    <name type="scientific">Adoxophyes</name>
    <dbReference type="NCBI Taxonomy" id="85584"/>
</organismHost>
<dbReference type="RefSeq" id="NP_872508.1">
    <property type="nucleotide sequence ID" value="NC_005038.1"/>
</dbReference>
<name>Q7T9W1_GVAO</name>
<sequence>MAYNVTQAPLKRKLLRPIRCCLKVKRRLFEPKSLYKLSVESVSEQLIKAIPDNNLIYDNLDNNIKSIVACFNEKRMPFNMVKEVGSFFKIENEKLLLMKNSNHNTNGEVCEKCSVNVECNR</sequence>
<gene>
    <name evidence="1" type="primary">ORF_54</name>
</gene>